<proteinExistence type="predicted"/>
<reference evidence="1" key="1">
    <citation type="submission" date="2021-06" db="EMBL/GenBank/DDBJ databases">
        <authorList>
            <person name="Kallberg Y."/>
            <person name="Tangrot J."/>
            <person name="Rosling A."/>
        </authorList>
    </citation>
    <scope>NUCLEOTIDE SEQUENCE</scope>
    <source>
        <strain evidence="1">UK204</strain>
    </source>
</reference>
<comment type="caution">
    <text evidence="1">The sequence shown here is derived from an EMBL/GenBank/DDBJ whole genome shotgun (WGS) entry which is preliminary data.</text>
</comment>
<evidence type="ECO:0000313" key="2">
    <source>
        <dbReference type="Proteomes" id="UP000789570"/>
    </source>
</evidence>
<sequence>MNNVFYIPQQRVLNDLPPLRVCLGPAENSEQDNEYPICIKKSTSPWCTCTAQWVISNPSPNNELLTGFIRESDTLHIPISTYVSNIEGHFHDMMYQLTATDDEV</sequence>
<dbReference type="EMBL" id="CAJVPQ010002420">
    <property type="protein sequence ID" value="CAG8596531.1"/>
    <property type="molecule type" value="Genomic_DNA"/>
</dbReference>
<evidence type="ECO:0000313" key="1">
    <source>
        <dbReference type="EMBL" id="CAG8596531.1"/>
    </source>
</evidence>
<dbReference type="AlphaFoldDB" id="A0A9N9CDU1"/>
<organism evidence="1 2">
    <name type="scientific">Funneliformis caledonium</name>
    <dbReference type="NCBI Taxonomy" id="1117310"/>
    <lineage>
        <taxon>Eukaryota</taxon>
        <taxon>Fungi</taxon>
        <taxon>Fungi incertae sedis</taxon>
        <taxon>Mucoromycota</taxon>
        <taxon>Glomeromycotina</taxon>
        <taxon>Glomeromycetes</taxon>
        <taxon>Glomerales</taxon>
        <taxon>Glomeraceae</taxon>
        <taxon>Funneliformis</taxon>
    </lineage>
</organism>
<protein>
    <submittedName>
        <fullName evidence="1">4509_t:CDS:1</fullName>
    </submittedName>
</protein>
<gene>
    <name evidence="1" type="ORF">FCALED_LOCUS8375</name>
</gene>
<keyword evidence="2" id="KW-1185">Reference proteome</keyword>
<dbReference type="Proteomes" id="UP000789570">
    <property type="component" value="Unassembled WGS sequence"/>
</dbReference>
<accession>A0A9N9CDU1</accession>
<feature type="non-terminal residue" evidence="1">
    <location>
        <position position="104"/>
    </location>
</feature>
<name>A0A9N9CDU1_9GLOM</name>